<keyword evidence="6" id="KW-1185">Reference proteome</keyword>
<evidence type="ECO:0000313" key="6">
    <source>
        <dbReference type="Proteomes" id="UP000799777"/>
    </source>
</evidence>
<keyword evidence="2" id="KW-0521">NADP</keyword>
<name>A0A9P4GZS7_9PLEO</name>
<gene>
    <name evidence="5" type="ORF">EK21DRAFT_78202</name>
</gene>
<evidence type="ECO:0000256" key="2">
    <source>
        <dbReference type="ARBA" id="ARBA00022857"/>
    </source>
</evidence>
<evidence type="ECO:0000256" key="1">
    <source>
        <dbReference type="ARBA" id="ARBA00006484"/>
    </source>
</evidence>
<keyword evidence="3" id="KW-0560">Oxidoreductase</keyword>
<dbReference type="EMBL" id="ML978288">
    <property type="protein sequence ID" value="KAF2024654.1"/>
    <property type="molecule type" value="Genomic_DNA"/>
</dbReference>
<feature type="region of interest" description="Disordered" evidence="4">
    <location>
        <begin position="1"/>
        <end position="30"/>
    </location>
</feature>
<dbReference type="OrthoDB" id="191139at2759"/>
<protein>
    <submittedName>
        <fullName evidence="5">NAD(P)-binding protein</fullName>
    </submittedName>
</protein>
<reference evidence="5" key="1">
    <citation type="journal article" date="2020" name="Stud. Mycol.">
        <title>101 Dothideomycetes genomes: a test case for predicting lifestyles and emergence of pathogens.</title>
        <authorList>
            <person name="Haridas S."/>
            <person name="Albert R."/>
            <person name="Binder M."/>
            <person name="Bloem J."/>
            <person name="Labutti K."/>
            <person name="Salamov A."/>
            <person name="Andreopoulos B."/>
            <person name="Baker S."/>
            <person name="Barry K."/>
            <person name="Bills G."/>
            <person name="Bluhm B."/>
            <person name="Cannon C."/>
            <person name="Castanera R."/>
            <person name="Culley D."/>
            <person name="Daum C."/>
            <person name="Ezra D."/>
            <person name="Gonzalez J."/>
            <person name="Henrissat B."/>
            <person name="Kuo A."/>
            <person name="Liang C."/>
            <person name="Lipzen A."/>
            <person name="Lutzoni F."/>
            <person name="Magnuson J."/>
            <person name="Mondo S."/>
            <person name="Nolan M."/>
            <person name="Ohm R."/>
            <person name="Pangilinan J."/>
            <person name="Park H.-J."/>
            <person name="Ramirez L."/>
            <person name="Alfaro M."/>
            <person name="Sun H."/>
            <person name="Tritt A."/>
            <person name="Yoshinaga Y."/>
            <person name="Zwiers L.-H."/>
            <person name="Turgeon B."/>
            <person name="Goodwin S."/>
            <person name="Spatafora J."/>
            <person name="Crous P."/>
            <person name="Grigoriev I."/>
        </authorList>
    </citation>
    <scope>NUCLEOTIDE SEQUENCE</scope>
    <source>
        <strain evidence="5">CBS 110217</strain>
    </source>
</reference>
<organism evidence="5 6">
    <name type="scientific">Setomelanomma holmii</name>
    <dbReference type="NCBI Taxonomy" id="210430"/>
    <lineage>
        <taxon>Eukaryota</taxon>
        <taxon>Fungi</taxon>
        <taxon>Dikarya</taxon>
        <taxon>Ascomycota</taxon>
        <taxon>Pezizomycotina</taxon>
        <taxon>Dothideomycetes</taxon>
        <taxon>Pleosporomycetidae</taxon>
        <taxon>Pleosporales</taxon>
        <taxon>Pleosporineae</taxon>
        <taxon>Phaeosphaeriaceae</taxon>
        <taxon>Setomelanomma</taxon>
    </lineage>
</organism>
<dbReference type="PANTHER" id="PTHR24320:SF282">
    <property type="entry name" value="WW DOMAIN-CONTAINING OXIDOREDUCTASE"/>
    <property type="match status" value="1"/>
</dbReference>
<feature type="compositionally biased region" description="Low complexity" evidence="4">
    <location>
        <begin position="1"/>
        <end position="13"/>
    </location>
</feature>
<dbReference type="Pfam" id="PF00106">
    <property type="entry name" value="adh_short"/>
    <property type="match status" value="1"/>
</dbReference>
<dbReference type="SUPFAM" id="SSF51735">
    <property type="entry name" value="NAD(P)-binding Rossmann-fold domains"/>
    <property type="match status" value="1"/>
</dbReference>
<proteinExistence type="inferred from homology"/>
<dbReference type="AlphaFoldDB" id="A0A9P4GZS7"/>
<dbReference type="PANTHER" id="PTHR24320">
    <property type="entry name" value="RETINOL DEHYDROGENASE"/>
    <property type="match status" value="1"/>
</dbReference>
<evidence type="ECO:0000256" key="3">
    <source>
        <dbReference type="ARBA" id="ARBA00023002"/>
    </source>
</evidence>
<evidence type="ECO:0000313" key="5">
    <source>
        <dbReference type="EMBL" id="KAF2024654.1"/>
    </source>
</evidence>
<dbReference type="InterPro" id="IPR002347">
    <property type="entry name" value="SDR_fam"/>
</dbReference>
<dbReference type="Gene3D" id="3.40.50.720">
    <property type="entry name" value="NAD(P)-binding Rossmann-like Domain"/>
    <property type="match status" value="1"/>
</dbReference>
<dbReference type="GO" id="GO:0016491">
    <property type="term" value="F:oxidoreductase activity"/>
    <property type="evidence" value="ECO:0007669"/>
    <property type="project" value="UniProtKB-KW"/>
</dbReference>
<dbReference type="PRINTS" id="PR00081">
    <property type="entry name" value="GDHRDH"/>
</dbReference>
<accession>A0A9P4GZS7</accession>
<dbReference type="InterPro" id="IPR036291">
    <property type="entry name" value="NAD(P)-bd_dom_sf"/>
</dbReference>
<comment type="caution">
    <text evidence="5">The sequence shown here is derived from an EMBL/GenBank/DDBJ whole genome shotgun (WGS) entry which is preliminary data.</text>
</comment>
<sequence>MAAPPSSIAANIPKDLKRSDPHTFNPATDIPSQTGKVILITGANAGIGKQTALELAKHGPAQLWIAARNEASGKEAVEEIKKVAPKVDVRFVPCDLTSFDLVQGAAKTVLNGSEKLDVLILNAGIMGGKPGLTTEGYEKQFGTNHVGHVLLLKLLLPVLHRTAKSTEKPPRVIFTSSRGHKAALPPGGIVFDTLKSAQLDISGISKYTQSKLANVVYARQVAKHYPDIVTVAIHPEDVATQLFSKGAVGGESEVEYLAREIAPQVGVTVEEGAKNGLWAATAEDVESGRYYEPVGIVGNGSELSKDEEFGRKLWEWTQKELDGVEV</sequence>
<comment type="similarity">
    <text evidence="1">Belongs to the short-chain dehydrogenases/reductases (SDR) family.</text>
</comment>
<dbReference type="Proteomes" id="UP000799777">
    <property type="component" value="Unassembled WGS sequence"/>
</dbReference>
<evidence type="ECO:0000256" key="4">
    <source>
        <dbReference type="SAM" id="MobiDB-lite"/>
    </source>
</evidence>